<accession>A0A240U8G1</accession>
<evidence type="ECO:0000256" key="1">
    <source>
        <dbReference type="ARBA" id="ARBA00004370"/>
    </source>
</evidence>
<feature type="transmembrane region" description="Helical" evidence="5">
    <location>
        <begin position="41"/>
        <end position="63"/>
    </location>
</feature>
<dbReference type="Pfam" id="PF13664">
    <property type="entry name" value="DUF4149"/>
    <property type="match status" value="1"/>
</dbReference>
<feature type="domain" description="TMEM205-like" evidence="6">
    <location>
        <begin position="8"/>
        <end position="105"/>
    </location>
</feature>
<evidence type="ECO:0000256" key="3">
    <source>
        <dbReference type="ARBA" id="ARBA00022989"/>
    </source>
</evidence>
<name>A0A240U8G1_9BURK</name>
<dbReference type="KEGG" id="acin:CBP34_12815"/>
<keyword evidence="2 5" id="KW-0812">Transmembrane</keyword>
<dbReference type="AlphaFoldDB" id="A0A240U8G1"/>
<dbReference type="GO" id="GO:0016020">
    <property type="term" value="C:membrane"/>
    <property type="evidence" value="ECO:0007669"/>
    <property type="project" value="UniProtKB-SubCell"/>
</dbReference>
<reference evidence="7 8" key="1">
    <citation type="submission" date="2017-05" db="EMBL/GenBank/DDBJ databases">
        <title>Polyphasic characterization of four soil-derived phenanthrene-degrading Acidovorax strains and proposal of Acidovorax phenanthrenivorans sp. nov.</title>
        <authorList>
            <person name="Singleton D.R."/>
            <person name="Lee J."/>
            <person name="Dickey A.N."/>
            <person name="Stroud A."/>
            <person name="Scholl E.H."/>
            <person name="Wright F.A."/>
            <person name="Aitken M.D."/>
        </authorList>
    </citation>
    <scope>NUCLEOTIDE SEQUENCE [LARGE SCALE GENOMIC DNA]</scope>
    <source>
        <strain evidence="7">NA3</strain>
    </source>
</reference>
<feature type="transmembrane region" description="Helical" evidence="5">
    <location>
        <begin position="109"/>
        <end position="131"/>
    </location>
</feature>
<feature type="transmembrane region" description="Helical" evidence="5">
    <location>
        <begin position="7"/>
        <end position="29"/>
    </location>
</feature>
<sequence length="139" mass="15085">MLTRLPTLLAALWWGSLTTIGLLVVPLLFAHLPTPALAGGMAARLFAAQTWVTVTCCVLLLLISRPKGEVAQYSWAQAAMVFLVGGLLLALLAQFGVAPRIVARENLRVWHAVGSGMYLVQWLCAGITLWITTGRRFVD</sequence>
<comment type="subcellular location">
    <subcellularLocation>
        <location evidence="1">Membrane</location>
    </subcellularLocation>
</comment>
<dbReference type="RefSeq" id="WP_094099175.1">
    <property type="nucleotide sequence ID" value="NZ_CP021361.1"/>
</dbReference>
<evidence type="ECO:0000256" key="4">
    <source>
        <dbReference type="ARBA" id="ARBA00023136"/>
    </source>
</evidence>
<evidence type="ECO:0000313" key="7">
    <source>
        <dbReference type="EMBL" id="ART53670.1"/>
    </source>
</evidence>
<gene>
    <name evidence="7" type="ORF">CBP34_12815</name>
</gene>
<keyword evidence="8" id="KW-1185">Reference proteome</keyword>
<organism evidence="7 8">
    <name type="scientific">Acidovorax carolinensis</name>
    <dbReference type="NCBI Taxonomy" id="553814"/>
    <lineage>
        <taxon>Bacteria</taxon>
        <taxon>Pseudomonadati</taxon>
        <taxon>Pseudomonadota</taxon>
        <taxon>Betaproteobacteria</taxon>
        <taxon>Burkholderiales</taxon>
        <taxon>Comamonadaceae</taxon>
        <taxon>Acidovorax</taxon>
    </lineage>
</organism>
<proteinExistence type="predicted"/>
<dbReference type="EMBL" id="CP021361">
    <property type="protein sequence ID" value="ART53670.1"/>
    <property type="molecule type" value="Genomic_DNA"/>
</dbReference>
<evidence type="ECO:0000256" key="5">
    <source>
        <dbReference type="SAM" id="Phobius"/>
    </source>
</evidence>
<evidence type="ECO:0000259" key="6">
    <source>
        <dbReference type="Pfam" id="PF13664"/>
    </source>
</evidence>
<evidence type="ECO:0000313" key="8">
    <source>
        <dbReference type="Proteomes" id="UP000194432"/>
    </source>
</evidence>
<keyword evidence="4 5" id="KW-0472">Membrane</keyword>
<dbReference type="Proteomes" id="UP000194432">
    <property type="component" value="Chromosome 1"/>
</dbReference>
<feature type="transmembrane region" description="Helical" evidence="5">
    <location>
        <begin position="75"/>
        <end position="97"/>
    </location>
</feature>
<protein>
    <recommendedName>
        <fullName evidence="6">TMEM205-like domain-containing protein</fullName>
    </recommendedName>
</protein>
<dbReference type="InterPro" id="IPR025423">
    <property type="entry name" value="TMEM205-like"/>
</dbReference>
<keyword evidence="3 5" id="KW-1133">Transmembrane helix</keyword>
<evidence type="ECO:0000256" key="2">
    <source>
        <dbReference type="ARBA" id="ARBA00022692"/>
    </source>
</evidence>